<proteinExistence type="predicted"/>
<reference evidence="1" key="2">
    <citation type="submission" date="2015-03" db="UniProtKB">
        <authorList>
            <consortium name="EnsemblPlants"/>
        </authorList>
    </citation>
    <scope>IDENTIFICATION</scope>
</reference>
<sequence length="66" mass="7571">MPLTVKVAEATNADEQLGQMAEMMIEMEEPVLVVHEKQHGHEVVPAIYSPHLVHEDYLVDETHYYP</sequence>
<evidence type="ECO:0000313" key="2">
    <source>
        <dbReference type="Proteomes" id="UP000026960"/>
    </source>
</evidence>
<dbReference type="PaxDb" id="65489-OBART05G25800.1"/>
<dbReference type="Proteomes" id="UP000026960">
    <property type="component" value="Chromosome 5"/>
</dbReference>
<dbReference type="AlphaFoldDB" id="A0A0D3GAT9"/>
<accession>A0A0D3GAT9</accession>
<name>A0A0D3GAT9_9ORYZ</name>
<evidence type="ECO:0000313" key="1">
    <source>
        <dbReference type="EnsemblPlants" id="OBART05G25800.1"/>
    </source>
</evidence>
<reference evidence="1" key="1">
    <citation type="journal article" date="2009" name="Rice">
        <title>De Novo Next Generation Sequencing of Plant Genomes.</title>
        <authorList>
            <person name="Rounsley S."/>
            <person name="Marri P.R."/>
            <person name="Yu Y."/>
            <person name="He R."/>
            <person name="Sisneros N."/>
            <person name="Goicoechea J.L."/>
            <person name="Lee S.J."/>
            <person name="Angelova A."/>
            <person name="Kudrna D."/>
            <person name="Luo M."/>
            <person name="Affourtit J."/>
            <person name="Desany B."/>
            <person name="Knight J."/>
            <person name="Niazi F."/>
            <person name="Egholm M."/>
            <person name="Wing R.A."/>
        </authorList>
    </citation>
    <scope>NUCLEOTIDE SEQUENCE [LARGE SCALE GENOMIC DNA]</scope>
    <source>
        <strain evidence="1">cv. IRGC 105608</strain>
    </source>
</reference>
<keyword evidence="2" id="KW-1185">Reference proteome</keyword>
<protein>
    <submittedName>
        <fullName evidence="1">Uncharacterized protein</fullName>
    </submittedName>
</protein>
<organism evidence="1">
    <name type="scientific">Oryza barthii</name>
    <dbReference type="NCBI Taxonomy" id="65489"/>
    <lineage>
        <taxon>Eukaryota</taxon>
        <taxon>Viridiplantae</taxon>
        <taxon>Streptophyta</taxon>
        <taxon>Embryophyta</taxon>
        <taxon>Tracheophyta</taxon>
        <taxon>Spermatophyta</taxon>
        <taxon>Magnoliopsida</taxon>
        <taxon>Liliopsida</taxon>
        <taxon>Poales</taxon>
        <taxon>Poaceae</taxon>
        <taxon>BOP clade</taxon>
        <taxon>Oryzoideae</taxon>
        <taxon>Oryzeae</taxon>
        <taxon>Oryzinae</taxon>
        <taxon>Oryza</taxon>
    </lineage>
</organism>
<dbReference type="Gramene" id="OBART05G25800.1">
    <property type="protein sequence ID" value="OBART05G25800.1"/>
    <property type="gene ID" value="OBART05G25800"/>
</dbReference>
<dbReference type="EnsemblPlants" id="OBART05G25800.1">
    <property type="protein sequence ID" value="OBART05G25800.1"/>
    <property type="gene ID" value="OBART05G25800"/>
</dbReference>
<dbReference type="HOGENOM" id="CLU_2835460_0_0_1"/>